<dbReference type="Pfam" id="PF09933">
    <property type="entry name" value="DUF2165"/>
    <property type="match status" value="1"/>
</dbReference>
<name>A0A9Q2IMH7_GLUJA</name>
<proteinExistence type="predicted"/>
<dbReference type="AlphaFoldDB" id="A0A9Q2IMH7"/>
<reference evidence="2" key="2">
    <citation type="submission" date="2020-11" db="EMBL/GenBank/DDBJ databases">
        <title>Description of novel Gluconobacter species.</title>
        <authorList>
            <person name="Cleenwerck I."/>
            <person name="Cnockaert M."/>
            <person name="Borremans W."/>
            <person name="Wieme A.D."/>
            <person name="De Vuyst L."/>
            <person name="Vandamme P."/>
        </authorList>
    </citation>
    <scope>NUCLEOTIDE SEQUENCE</scope>
    <source>
        <strain evidence="2">R71697</strain>
    </source>
</reference>
<keyword evidence="1" id="KW-0472">Membrane</keyword>
<evidence type="ECO:0000313" key="3">
    <source>
        <dbReference type="Proteomes" id="UP000661006"/>
    </source>
</evidence>
<feature type="transmembrane region" description="Helical" evidence="1">
    <location>
        <begin position="21"/>
        <end position="41"/>
    </location>
</feature>
<sequence length="174" mass="19304">MSLSSSPMNPTRAILLSRASKTVMVASLGVFGILVAVNNMTDYGSNYEFVRHVLSMDTTFPGNALRWRAVSSPVLWHLFYVLIIAAEFLTGAFFSLAALQMARALKSSSEEFRSARALVPVATALGFMIWFFGFSVVGGEWFAMWQSHVWNGQEAAFRFFMTMLGVCVFTQQGD</sequence>
<comment type="caution">
    <text evidence="2">The sequence shown here is derived from an EMBL/GenBank/DDBJ whole genome shotgun (WGS) entry which is preliminary data.</text>
</comment>
<reference evidence="2" key="1">
    <citation type="submission" date="2020-04" db="EMBL/GenBank/DDBJ databases">
        <authorList>
            <person name="Sombolestani A."/>
        </authorList>
    </citation>
    <scope>NUCLEOTIDE SEQUENCE</scope>
    <source>
        <strain evidence="2">R71697</strain>
    </source>
</reference>
<dbReference type="OrthoDB" id="7618855at2"/>
<evidence type="ECO:0000313" key="2">
    <source>
        <dbReference type="EMBL" id="MBF0870904.1"/>
    </source>
</evidence>
<dbReference type="Proteomes" id="UP000661006">
    <property type="component" value="Unassembled WGS sequence"/>
</dbReference>
<dbReference type="RefSeq" id="WP_061930858.1">
    <property type="nucleotide sequence ID" value="NZ_JABCQN010000003.1"/>
</dbReference>
<dbReference type="InterPro" id="IPR018681">
    <property type="entry name" value="DUF2165_transmembrane"/>
</dbReference>
<gene>
    <name evidence="2" type="ORF">HKD32_08595</name>
</gene>
<accession>A0A9Q2IMH7</accession>
<keyword evidence="1" id="KW-1133">Transmembrane helix</keyword>
<keyword evidence="1" id="KW-0812">Transmembrane</keyword>
<organism evidence="2 3">
    <name type="scientific">Gluconobacter japonicus</name>
    <dbReference type="NCBI Taxonomy" id="376620"/>
    <lineage>
        <taxon>Bacteria</taxon>
        <taxon>Pseudomonadati</taxon>
        <taxon>Pseudomonadota</taxon>
        <taxon>Alphaproteobacteria</taxon>
        <taxon>Acetobacterales</taxon>
        <taxon>Acetobacteraceae</taxon>
        <taxon>Gluconobacter</taxon>
    </lineage>
</organism>
<feature type="transmembrane region" description="Helical" evidence="1">
    <location>
        <begin position="117"/>
        <end position="143"/>
    </location>
</feature>
<dbReference type="GeneID" id="81474754"/>
<protein>
    <submittedName>
        <fullName evidence="2">DUF2165 domain-containing protein</fullName>
    </submittedName>
</protein>
<feature type="transmembrane region" description="Helical" evidence="1">
    <location>
        <begin position="74"/>
        <end position="96"/>
    </location>
</feature>
<evidence type="ECO:0000256" key="1">
    <source>
        <dbReference type="SAM" id="Phobius"/>
    </source>
</evidence>
<dbReference type="EMBL" id="JABCQN010000003">
    <property type="protein sequence ID" value="MBF0870904.1"/>
    <property type="molecule type" value="Genomic_DNA"/>
</dbReference>